<accession>A0AAV9TWZ9</accession>
<organism evidence="3 4">
    <name type="scientific">Orbilia brochopaga</name>
    <dbReference type="NCBI Taxonomy" id="3140254"/>
    <lineage>
        <taxon>Eukaryota</taxon>
        <taxon>Fungi</taxon>
        <taxon>Dikarya</taxon>
        <taxon>Ascomycota</taxon>
        <taxon>Pezizomycotina</taxon>
        <taxon>Orbiliomycetes</taxon>
        <taxon>Orbiliales</taxon>
        <taxon>Orbiliaceae</taxon>
        <taxon>Orbilia</taxon>
    </lineage>
</organism>
<reference evidence="3 4" key="1">
    <citation type="submission" date="2019-10" db="EMBL/GenBank/DDBJ databases">
        <authorList>
            <person name="Palmer J.M."/>
        </authorList>
    </citation>
    <scope>NUCLEOTIDE SEQUENCE [LARGE SCALE GENOMIC DNA]</scope>
    <source>
        <strain evidence="3 4">TWF696</strain>
    </source>
</reference>
<evidence type="ECO:0000313" key="3">
    <source>
        <dbReference type="EMBL" id="KAK6330484.1"/>
    </source>
</evidence>
<comment type="caution">
    <text evidence="3">The sequence shown here is derived from an EMBL/GenBank/DDBJ whole genome shotgun (WGS) entry which is preliminary data.</text>
</comment>
<protein>
    <submittedName>
        <fullName evidence="3">Uncharacterized protein</fullName>
    </submittedName>
</protein>
<feature type="compositionally biased region" description="Low complexity" evidence="1">
    <location>
        <begin position="360"/>
        <end position="369"/>
    </location>
</feature>
<dbReference type="PANTHER" id="PTHR34618">
    <property type="entry name" value="SURFACE PROTEIN MAS1, PUTATIVE-RELATED"/>
    <property type="match status" value="1"/>
</dbReference>
<sequence length="545" mass="57798">MHFSKISAPTAAALLAMAVRVSAHGAIVDCIGDADASAHGTGLGWRADVPRTGTDQLPFQADVTVFKDPIVPPATGYRTYHDTGCGSNINYINSFYAARNPQQYKTYTAAQKNTFYYQAPAPVNISISKEMGLLYQRNSNSRYKLPQATAGGYLNVTIHQVNADGAGPYNCRIDQYSIAADRWSPTKLTVSIQIPGDQNSINAAGSLKSWPLQVKLPADLDCKGSFGGEGNICIVRCENQAVNGPFGGCIPFQQSRGRGGYGNGGYGNGNGNGNYGNGNGRYGNNNGNNKGGYGNGNGNGKYGSGNNNNNNNNGKYGNGNDNDNKYGNDNKNNSGYGNGSNNGNKNNGNKHGNISDSKKPGNGNPQYGNGSNGQYGNGNANNGNKYGQGNNKNGNKYGQGNQGGNKYDNGKNKPKPSKPSGPKDGKYGNNNGNKPGSGNNKYGQGNNGMYGFPSIYGGSNGRYSNRYYKRDLTAEELDVVKGGEQYDNAQLEQIKSTSLDTETKQKVEEGSRQNNQQGGVAPAATAKFRFRRDLVFGTSAPADEQ</sequence>
<proteinExistence type="predicted"/>
<feature type="chain" id="PRO_5043418137" evidence="2">
    <location>
        <begin position="24"/>
        <end position="545"/>
    </location>
</feature>
<feature type="compositionally biased region" description="Basic and acidic residues" evidence="1">
    <location>
        <begin position="501"/>
        <end position="511"/>
    </location>
</feature>
<dbReference type="PANTHER" id="PTHR34618:SF1">
    <property type="entry name" value="SECRETED PROTEIN"/>
    <property type="match status" value="1"/>
</dbReference>
<name>A0AAV9TWZ9_9PEZI</name>
<dbReference type="EMBL" id="JAVHNQ010000017">
    <property type="protein sequence ID" value="KAK6330484.1"/>
    <property type="molecule type" value="Genomic_DNA"/>
</dbReference>
<evidence type="ECO:0000313" key="4">
    <source>
        <dbReference type="Proteomes" id="UP001375240"/>
    </source>
</evidence>
<dbReference type="AlphaFoldDB" id="A0AAV9TWZ9"/>
<feature type="region of interest" description="Disordered" evidence="1">
    <location>
        <begin position="495"/>
        <end position="523"/>
    </location>
</feature>
<gene>
    <name evidence="3" type="ORF">TWF696_003375</name>
</gene>
<feature type="compositionally biased region" description="Low complexity" evidence="1">
    <location>
        <begin position="427"/>
        <end position="443"/>
    </location>
</feature>
<feature type="signal peptide" evidence="2">
    <location>
        <begin position="1"/>
        <end position="23"/>
    </location>
</feature>
<dbReference type="Proteomes" id="UP001375240">
    <property type="component" value="Unassembled WGS sequence"/>
</dbReference>
<feature type="compositionally biased region" description="Low complexity" evidence="1">
    <location>
        <begin position="377"/>
        <end position="407"/>
    </location>
</feature>
<feature type="compositionally biased region" description="Low complexity" evidence="1">
    <location>
        <begin position="329"/>
        <end position="350"/>
    </location>
</feature>
<dbReference type="Pfam" id="PF11327">
    <property type="entry name" value="Egh16-like"/>
    <property type="match status" value="1"/>
</dbReference>
<evidence type="ECO:0000256" key="2">
    <source>
        <dbReference type="SAM" id="SignalP"/>
    </source>
</evidence>
<keyword evidence="2" id="KW-0732">Signal</keyword>
<feature type="region of interest" description="Disordered" evidence="1">
    <location>
        <begin position="298"/>
        <end position="464"/>
    </location>
</feature>
<evidence type="ECO:0000256" key="1">
    <source>
        <dbReference type="SAM" id="MobiDB-lite"/>
    </source>
</evidence>
<keyword evidence="4" id="KW-1185">Reference proteome</keyword>
<dbReference type="InterPro" id="IPR021476">
    <property type="entry name" value="Egh16-like"/>
</dbReference>
<feature type="compositionally biased region" description="Low complexity" evidence="1">
    <location>
        <begin position="304"/>
        <end position="321"/>
    </location>
</feature>